<evidence type="ECO:0000313" key="3">
    <source>
        <dbReference type="Proteomes" id="UP000258309"/>
    </source>
</evidence>
<dbReference type="InterPro" id="IPR052733">
    <property type="entry name" value="Chloroplast_QOR"/>
</dbReference>
<feature type="non-terminal residue" evidence="2">
    <location>
        <position position="1"/>
    </location>
</feature>
<proteinExistence type="predicted"/>
<dbReference type="PANTHER" id="PTHR44013">
    <property type="entry name" value="ZINC-TYPE ALCOHOL DEHYDROGENASE-LIKE PROTEIN C16A3.02C"/>
    <property type="match status" value="1"/>
</dbReference>
<feature type="non-terminal residue" evidence="2">
    <location>
        <position position="303"/>
    </location>
</feature>
<evidence type="ECO:0000259" key="1">
    <source>
        <dbReference type="SMART" id="SM00829"/>
    </source>
</evidence>
<dbReference type="OMA" id="RKPANCT"/>
<comment type="caution">
    <text evidence="2">The sequence shown here is derived from an EMBL/GenBank/DDBJ whole genome shotgun (WGS) entry which is preliminary data.</text>
</comment>
<feature type="domain" description="Enoyl reductase (ER)" evidence="1">
    <location>
        <begin position="25"/>
        <end position="298"/>
    </location>
</feature>
<dbReference type="PANTHER" id="PTHR44013:SF5">
    <property type="entry name" value="OXIDOREDUCTASE, PUTATIVE (AFU_ORTHOLOGUE AFUA_5G01290)-RELATED"/>
    <property type="match status" value="1"/>
</dbReference>
<accession>A0A3E2HHR9</accession>
<sequence length="303" mass="33194">MPLPIPKPNSNEHLIRVHTAVITSGELFWPIYFPPPNPEKEPVPVYDIAGTVITAPPNSPFKPGNEIYARTNFYRTGSGREYTIATTEELALRPKNISWAEAASVPMSAQTAWQALFVQADLRPEPGVGAVGKRIFVAAASGAVGQWLVQLAHWVGAEVIASCGPSNVEYVKSLGADEVVSRGTNMKEWASSHEKADIVYDCHGKKTLEDAWWVVKEGGTLISIVQPPEEMKPAELGDKNVKNFFFIVEPIGAHLEQVTKGIEEKKFKPTLDSVYPLERFEEAFAKVESGKILGKVALDMGVN</sequence>
<reference evidence="2 3" key="1">
    <citation type="submission" date="2018-05" db="EMBL/GenBank/DDBJ databases">
        <title>Draft genome sequence of Scytalidium lignicola DSM 105466, a ubiquitous saprotrophic fungus.</title>
        <authorList>
            <person name="Buettner E."/>
            <person name="Gebauer A.M."/>
            <person name="Hofrichter M."/>
            <person name="Liers C."/>
            <person name="Kellner H."/>
        </authorList>
    </citation>
    <scope>NUCLEOTIDE SEQUENCE [LARGE SCALE GENOMIC DNA]</scope>
    <source>
        <strain evidence="2 3">DSM 105466</strain>
    </source>
</reference>
<dbReference type="STRING" id="5539.A0A3E2HHR9"/>
<dbReference type="SUPFAM" id="SSF50129">
    <property type="entry name" value="GroES-like"/>
    <property type="match status" value="1"/>
</dbReference>
<dbReference type="AlphaFoldDB" id="A0A3E2HHR9"/>
<gene>
    <name evidence="2" type="ORF">B7463_g3380</name>
</gene>
<dbReference type="InterPro" id="IPR020843">
    <property type="entry name" value="ER"/>
</dbReference>
<protein>
    <recommendedName>
        <fullName evidence="1">Enoyl reductase (ER) domain-containing protein</fullName>
    </recommendedName>
</protein>
<dbReference type="Gene3D" id="3.40.50.720">
    <property type="entry name" value="NAD(P)-binding Rossmann-like Domain"/>
    <property type="match status" value="1"/>
</dbReference>
<dbReference type="InterPro" id="IPR011032">
    <property type="entry name" value="GroES-like_sf"/>
</dbReference>
<keyword evidence="3" id="KW-1185">Reference proteome</keyword>
<dbReference type="Pfam" id="PF13602">
    <property type="entry name" value="ADH_zinc_N_2"/>
    <property type="match status" value="1"/>
</dbReference>
<dbReference type="CDD" id="cd05289">
    <property type="entry name" value="MDR_like_2"/>
    <property type="match status" value="1"/>
</dbReference>
<dbReference type="Proteomes" id="UP000258309">
    <property type="component" value="Unassembled WGS sequence"/>
</dbReference>
<dbReference type="SMART" id="SM00829">
    <property type="entry name" value="PKS_ER"/>
    <property type="match status" value="1"/>
</dbReference>
<dbReference type="SUPFAM" id="SSF51735">
    <property type="entry name" value="NAD(P)-binding Rossmann-fold domains"/>
    <property type="match status" value="1"/>
</dbReference>
<dbReference type="EMBL" id="NCSJ02000044">
    <property type="protein sequence ID" value="RFU32959.1"/>
    <property type="molecule type" value="Genomic_DNA"/>
</dbReference>
<dbReference type="InterPro" id="IPR036291">
    <property type="entry name" value="NAD(P)-bd_dom_sf"/>
</dbReference>
<evidence type="ECO:0000313" key="2">
    <source>
        <dbReference type="EMBL" id="RFU32959.1"/>
    </source>
</evidence>
<dbReference type="Gene3D" id="3.90.180.10">
    <property type="entry name" value="Medium-chain alcohol dehydrogenases, catalytic domain"/>
    <property type="match status" value="1"/>
</dbReference>
<dbReference type="OrthoDB" id="3509362at2759"/>
<name>A0A3E2HHR9_SCYLI</name>
<organism evidence="2 3">
    <name type="scientific">Scytalidium lignicola</name>
    <name type="common">Hyphomycete</name>
    <dbReference type="NCBI Taxonomy" id="5539"/>
    <lineage>
        <taxon>Eukaryota</taxon>
        <taxon>Fungi</taxon>
        <taxon>Dikarya</taxon>
        <taxon>Ascomycota</taxon>
        <taxon>Pezizomycotina</taxon>
        <taxon>Leotiomycetes</taxon>
        <taxon>Leotiomycetes incertae sedis</taxon>
        <taxon>Scytalidium</taxon>
    </lineage>
</organism>
<dbReference type="GO" id="GO:0016491">
    <property type="term" value="F:oxidoreductase activity"/>
    <property type="evidence" value="ECO:0007669"/>
    <property type="project" value="InterPro"/>
</dbReference>